<evidence type="ECO:0000313" key="1">
    <source>
        <dbReference type="EnsemblPlants" id="OB04G12690.1"/>
    </source>
</evidence>
<evidence type="ECO:0000313" key="2">
    <source>
        <dbReference type="Proteomes" id="UP000006038"/>
    </source>
</evidence>
<sequence>MCSKIMSPARANLVVLVGMAFLFIGIVVGNAARGNNPGADFVLGRMNGHNPTANGANTHAISRDMNKGENSIAGHSSERKLAANTDGARTESLDWYCKFTGKKPCP</sequence>
<keyword evidence="2" id="KW-1185">Reference proteome</keyword>
<dbReference type="HOGENOM" id="CLU_176538_0_0_1"/>
<dbReference type="Gramene" id="OB04G12690.1">
    <property type="protein sequence ID" value="OB04G12690.1"/>
    <property type="gene ID" value="OB04G12690"/>
</dbReference>
<dbReference type="EnsemblPlants" id="OB04G12690.1">
    <property type="protein sequence ID" value="OB04G12690.1"/>
    <property type="gene ID" value="OB04G12690"/>
</dbReference>
<dbReference type="OMA" id="SYIGKKC"/>
<organism evidence="1">
    <name type="scientific">Oryza brachyantha</name>
    <name type="common">malo sina</name>
    <dbReference type="NCBI Taxonomy" id="4533"/>
    <lineage>
        <taxon>Eukaryota</taxon>
        <taxon>Viridiplantae</taxon>
        <taxon>Streptophyta</taxon>
        <taxon>Embryophyta</taxon>
        <taxon>Tracheophyta</taxon>
        <taxon>Spermatophyta</taxon>
        <taxon>Magnoliopsida</taxon>
        <taxon>Liliopsida</taxon>
        <taxon>Poales</taxon>
        <taxon>Poaceae</taxon>
        <taxon>BOP clade</taxon>
        <taxon>Oryzoideae</taxon>
        <taxon>Oryzeae</taxon>
        <taxon>Oryzinae</taxon>
        <taxon>Oryza</taxon>
    </lineage>
</organism>
<name>J3LVU4_ORYBR</name>
<reference evidence="1" key="2">
    <citation type="submission" date="2013-04" db="UniProtKB">
        <authorList>
            <consortium name="EnsemblPlants"/>
        </authorList>
    </citation>
    <scope>IDENTIFICATION</scope>
</reference>
<accession>J3LVU4</accession>
<dbReference type="AlphaFoldDB" id="J3LVU4"/>
<proteinExistence type="predicted"/>
<reference evidence="1" key="1">
    <citation type="journal article" date="2013" name="Nat. Commun.">
        <title>Whole-genome sequencing of Oryza brachyantha reveals mechanisms underlying Oryza genome evolution.</title>
        <authorList>
            <person name="Chen J."/>
            <person name="Huang Q."/>
            <person name="Gao D."/>
            <person name="Wang J."/>
            <person name="Lang Y."/>
            <person name="Liu T."/>
            <person name="Li B."/>
            <person name="Bai Z."/>
            <person name="Luis Goicoechea J."/>
            <person name="Liang C."/>
            <person name="Chen C."/>
            <person name="Zhang W."/>
            <person name="Sun S."/>
            <person name="Liao Y."/>
            <person name="Zhang X."/>
            <person name="Yang L."/>
            <person name="Song C."/>
            <person name="Wang M."/>
            <person name="Shi J."/>
            <person name="Liu G."/>
            <person name="Liu J."/>
            <person name="Zhou H."/>
            <person name="Zhou W."/>
            <person name="Yu Q."/>
            <person name="An N."/>
            <person name="Chen Y."/>
            <person name="Cai Q."/>
            <person name="Wang B."/>
            <person name="Liu B."/>
            <person name="Min J."/>
            <person name="Huang Y."/>
            <person name="Wu H."/>
            <person name="Li Z."/>
            <person name="Zhang Y."/>
            <person name="Yin Y."/>
            <person name="Song W."/>
            <person name="Jiang J."/>
            <person name="Jackson S.A."/>
            <person name="Wing R.A."/>
            <person name="Wang J."/>
            <person name="Chen M."/>
        </authorList>
    </citation>
    <scope>NUCLEOTIDE SEQUENCE [LARGE SCALE GENOMIC DNA]</scope>
    <source>
        <strain evidence="1">cv. IRGC 101232</strain>
    </source>
</reference>
<dbReference type="Proteomes" id="UP000006038">
    <property type="component" value="Chromosome 4"/>
</dbReference>
<protein>
    <submittedName>
        <fullName evidence="1">Uncharacterized protein</fullName>
    </submittedName>
</protein>